<dbReference type="GO" id="GO:0005840">
    <property type="term" value="C:ribosome"/>
    <property type="evidence" value="ECO:0007669"/>
    <property type="project" value="UniProtKB-KW"/>
</dbReference>
<dbReference type="InterPro" id="IPR023574">
    <property type="entry name" value="Ribosomal_uL4_dom_sf"/>
</dbReference>
<proteinExistence type="inferred from homology"/>
<sequence length="219" mass="24818">MSLKVNVYNQAAEIVKDLELSESIFALKPNEELLHQAIVAQQANSRQILAHTKDRSEVAGSGKKPWKQKGTGRARVGSVRSPIWIGGGVVFGPRNTRNFKKKINQKMKQKALFMALSDKVSNNTFVVLDNLDMTEYKTKKFNDVLSVLEKKILKNERRNILILSDVKNEKLQFSVRNLTGVKIINLENINLLDVLNYKNLLLTEEAVKKIIALYVKADK</sequence>
<dbReference type="HAMAP" id="MF_01328_B">
    <property type="entry name" value="Ribosomal_uL4_B"/>
    <property type="match status" value="1"/>
</dbReference>
<name>A0A2H0V8Z3_9BACT</name>
<accession>A0A2H0V8Z3</accession>
<evidence type="ECO:0000256" key="5">
    <source>
        <dbReference type="HAMAP-Rule" id="MF_01328"/>
    </source>
</evidence>
<comment type="subunit">
    <text evidence="5">Part of the 50S ribosomal subunit.</text>
</comment>
<organism evidence="7 8">
    <name type="scientific">Candidatus Falkowbacteria bacterium CG10_big_fil_rev_8_21_14_0_10_37_18</name>
    <dbReference type="NCBI Taxonomy" id="1974562"/>
    <lineage>
        <taxon>Bacteria</taxon>
        <taxon>Candidatus Falkowiibacteriota</taxon>
    </lineage>
</organism>
<keyword evidence="3 5" id="KW-0687">Ribonucleoprotein</keyword>
<evidence type="ECO:0000256" key="6">
    <source>
        <dbReference type="SAM" id="MobiDB-lite"/>
    </source>
</evidence>
<dbReference type="GO" id="GO:0019843">
    <property type="term" value="F:rRNA binding"/>
    <property type="evidence" value="ECO:0007669"/>
    <property type="project" value="UniProtKB-UniRule"/>
</dbReference>
<dbReference type="GO" id="GO:1990904">
    <property type="term" value="C:ribonucleoprotein complex"/>
    <property type="evidence" value="ECO:0007669"/>
    <property type="project" value="UniProtKB-KW"/>
</dbReference>
<dbReference type="EMBL" id="PFAL01000017">
    <property type="protein sequence ID" value="PIR95531.1"/>
    <property type="molecule type" value="Genomic_DNA"/>
</dbReference>
<keyword evidence="5" id="KW-0694">RNA-binding</keyword>
<dbReference type="GO" id="GO:0003735">
    <property type="term" value="F:structural constituent of ribosome"/>
    <property type="evidence" value="ECO:0007669"/>
    <property type="project" value="InterPro"/>
</dbReference>
<keyword evidence="2 5" id="KW-0689">Ribosomal protein</keyword>
<evidence type="ECO:0000313" key="8">
    <source>
        <dbReference type="Proteomes" id="UP000229972"/>
    </source>
</evidence>
<protein>
    <recommendedName>
        <fullName evidence="4 5">Large ribosomal subunit protein uL4</fullName>
    </recommendedName>
</protein>
<comment type="caution">
    <text evidence="7">The sequence shown here is derived from an EMBL/GenBank/DDBJ whole genome shotgun (WGS) entry which is preliminary data.</text>
</comment>
<comment type="similarity">
    <text evidence="1 5">Belongs to the universal ribosomal protein uL4 family.</text>
</comment>
<keyword evidence="5" id="KW-0699">rRNA-binding</keyword>
<dbReference type="AlphaFoldDB" id="A0A2H0V8Z3"/>
<evidence type="ECO:0000256" key="1">
    <source>
        <dbReference type="ARBA" id="ARBA00010528"/>
    </source>
</evidence>
<dbReference type="PANTHER" id="PTHR10746">
    <property type="entry name" value="50S RIBOSOMAL PROTEIN L4"/>
    <property type="match status" value="1"/>
</dbReference>
<evidence type="ECO:0000256" key="2">
    <source>
        <dbReference type="ARBA" id="ARBA00022980"/>
    </source>
</evidence>
<evidence type="ECO:0000256" key="3">
    <source>
        <dbReference type="ARBA" id="ARBA00023274"/>
    </source>
</evidence>
<dbReference type="Proteomes" id="UP000229972">
    <property type="component" value="Unassembled WGS sequence"/>
</dbReference>
<gene>
    <name evidence="5" type="primary">rplD</name>
    <name evidence="7" type="ORF">COT93_01855</name>
</gene>
<dbReference type="PANTHER" id="PTHR10746:SF6">
    <property type="entry name" value="LARGE RIBOSOMAL SUBUNIT PROTEIN UL4M"/>
    <property type="match status" value="1"/>
</dbReference>
<feature type="region of interest" description="Disordered" evidence="6">
    <location>
        <begin position="53"/>
        <end position="72"/>
    </location>
</feature>
<evidence type="ECO:0000256" key="4">
    <source>
        <dbReference type="ARBA" id="ARBA00035244"/>
    </source>
</evidence>
<dbReference type="SUPFAM" id="SSF52166">
    <property type="entry name" value="Ribosomal protein L4"/>
    <property type="match status" value="1"/>
</dbReference>
<evidence type="ECO:0000313" key="7">
    <source>
        <dbReference type="EMBL" id="PIR95531.1"/>
    </source>
</evidence>
<dbReference type="GO" id="GO:0006412">
    <property type="term" value="P:translation"/>
    <property type="evidence" value="ECO:0007669"/>
    <property type="project" value="UniProtKB-UniRule"/>
</dbReference>
<comment type="function">
    <text evidence="5">Forms part of the polypeptide exit tunnel.</text>
</comment>
<dbReference type="Pfam" id="PF00573">
    <property type="entry name" value="Ribosomal_L4"/>
    <property type="match status" value="1"/>
</dbReference>
<dbReference type="InterPro" id="IPR002136">
    <property type="entry name" value="Ribosomal_uL4"/>
</dbReference>
<dbReference type="NCBIfam" id="TIGR03953">
    <property type="entry name" value="rplD_bact"/>
    <property type="match status" value="1"/>
</dbReference>
<comment type="function">
    <text evidence="5">One of the primary rRNA binding proteins, this protein initially binds near the 5'-end of the 23S rRNA. It is important during the early stages of 50S assembly. It makes multiple contacts with different domains of the 23S rRNA in the assembled 50S subunit and ribosome.</text>
</comment>
<reference evidence="8" key="1">
    <citation type="submission" date="2017-09" db="EMBL/GenBank/DDBJ databases">
        <title>Depth-based differentiation of microbial function through sediment-hosted aquifers and enrichment of novel symbionts in the deep terrestrial subsurface.</title>
        <authorList>
            <person name="Probst A.J."/>
            <person name="Ladd B."/>
            <person name="Jarett J.K."/>
            <person name="Geller-Mcgrath D.E."/>
            <person name="Sieber C.M.K."/>
            <person name="Emerson J.B."/>
            <person name="Anantharaman K."/>
            <person name="Thomas B.C."/>
            <person name="Malmstrom R."/>
            <person name="Stieglmeier M."/>
            <person name="Klingl A."/>
            <person name="Woyke T."/>
            <person name="Ryan C.M."/>
            <person name="Banfield J.F."/>
        </authorList>
    </citation>
    <scope>NUCLEOTIDE SEQUENCE [LARGE SCALE GENOMIC DNA]</scope>
</reference>
<dbReference type="InterPro" id="IPR013005">
    <property type="entry name" value="Ribosomal_uL4-like"/>
</dbReference>
<dbReference type="Gene3D" id="3.40.1370.10">
    <property type="match status" value="1"/>
</dbReference>